<dbReference type="KEGG" id="elux:BTN50_1144"/>
<accession>A0A291B9F2</accession>
<name>A0A291B9F2_9GAMM</name>
<sequence>MQAARFDNITYDSNIDFHHDLFCTIELHLRIDNNKHLTAMVIIIITLQKMSILNLPY</sequence>
<reference evidence="2" key="1">
    <citation type="submission" date="2017-04" db="EMBL/GenBank/DDBJ databases">
        <title>Genome evolution of the luminous symbionts of deep sea anglerfish.</title>
        <authorList>
            <person name="Hendry T.A."/>
        </authorList>
    </citation>
    <scope>NUCLEOTIDE SEQUENCE [LARGE SCALE GENOMIC DNA]</scope>
</reference>
<dbReference type="Proteomes" id="UP000218160">
    <property type="component" value="Chromosome 1"/>
</dbReference>
<proteinExistence type="predicted"/>
<evidence type="ECO:0000313" key="1">
    <source>
        <dbReference type="EMBL" id="ATF09636.1"/>
    </source>
</evidence>
<dbReference type="EMBL" id="CP020660">
    <property type="protein sequence ID" value="ATF09636.1"/>
    <property type="molecule type" value="Genomic_DNA"/>
</dbReference>
<keyword evidence="2" id="KW-1185">Reference proteome</keyword>
<gene>
    <name evidence="1" type="ORF">BTN50_1144</name>
</gene>
<evidence type="ECO:0000313" key="2">
    <source>
        <dbReference type="Proteomes" id="UP000218160"/>
    </source>
</evidence>
<dbReference type="AlphaFoldDB" id="A0A291B9F2"/>
<protein>
    <submittedName>
        <fullName evidence="1">Uncharacterized protein</fullName>
    </submittedName>
</protein>
<organism evidence="1 2">
    <name type="scientific">Candidatus Enterovibrio altilux</name>
    <dbReference type="NCBI Taxonomy" id="1927128"/>
    <lineage>
        <taxon>Bacteria</taxon>
        <taxon>Pseudomonadati</taxon>
        <taxon>Pseudomonadota</taxon>
        <taxon>Gammaproteobacteria</taxon>
        <taxon>Vibrionales</taxon>
        <taxon>Vibrionaceae</taxon>
        <taxon>Enterovibrio</taxon>
    </lineage>
</organism>